<dbReference type="GO" id="GO:0008270">
    <property type="term" value="F:zinc ion binding"/>
    <property type="evidence" value="ECO:0007669"/>
    <property type="project" value="InterPro"/>
</dbReference>
<dbReference type="RefSeq" id="WP_091377454.1">
    <property type="nucleotide sequence ID" value="NZ_LT629740.1"/>
</dbReference>
<gene>
    <name evidence="7" type="ORF">SAMN05216490_4118</name>
</gene>
<comment type="subunit">
    <text evidence="2">Homotetramer.</text>
</comment>
<proteinExistence type="predicted"/>
<dbReference type="PROSITE" id="PS01162">
    <property type="entry name" value="QOR_ZETA_CRYSTAL"/>
    <property type="match status" value="1"/>
</dbReference>
<dbReference type="OrthoDB" id="9787435at2"/>
<evidence type="ECO:0000256" key="5">
    <source>
        <dbReference type="ARBA" id="ARBA00022884"/>
    </source>
</evidence>
<dbReference type="SUPFAM" id="SSF50129">
    <property type="entry name" value="GroES-like"/>
    <property type="match status" value="1"/>
</dbReference>
<dbReference type="InterPro" id="IPR013154">
    <property type="entry name" value="ADH-like_N"/>
</dbReference>
<dbReference type="InterPro" id="IPR011032">
    <property type="entry name" value="GroES-like_sf"/>
</dbReference>
<dbReference type="PANTHER" id="PTHR44154">
    <property type="entry name" value="QUINONE OXIDOREDUCTASE"/>
    <property type="match status" value="1"/>
</dbReference>
<evidence type="ECO:0000259" key="6">
    <source>
        <dbReference type="SMART" id="SM00829"/>
    </source>
</evidence>
<dbReference type="PANTHER" id="PTHR44154:SF1">
    <property type="entry name" value="QUINONE OXIDOREDUCTASE"/>
    <property type="match status" value="1"/>
</dbReference>
<dbReference type="GO" id="GO:0016491">
    <property type="term" value="F:oxidoreductase activity"/>
    <property type="evidence" value="ECO:0007669"/>
    <property type="project" value="InterPro"/>
</dbReference>
<evidence type="ECO:0000313" key="7">
    <source>
        <dbReference type="EMBL" id="SDT57477.1"/>
    </source>
</evidence>
<dbReference type="GO" id="GO:0005737">
    <property type="term" value="C:cytoplasm"/>
    <property type="evidence" value="ECO:0007669"/>
    <property type="project" value="UniProtKB-SubCell"/>
</dbReference>
<evidence type="ECO:0000256" key="3">
    <source>
        <dbReference type="ARBA" id="ARBA00022490"/>
    </source>
</evidence>
<dbReference type="Pfam" id="PF13602">
    <property type="entry name" value="ADH_zinc_N_2"/>
    <property type="match status" value="1"/>
</dbReference>
<dbReference type="InterPro" id="IPR002364">
    <property type="entry name" value="Quin_OxRdtase/zeta-crystal_CS"/>
</dbReference>
<reference evidence="7 8" key="1">
    <citation type="submission" date="2016-10" db="EMBL/GenBank/DDBJ databases">
        <authorList>
            <person name="de Groot N.N."/>
        </authorList>
    </citation>
    <scope>NUCLEOTIDE SEQUENCE [LARGE SCALE GENOMIC DNA]</scope>
    <source>
        <strain evidence="7 8">MP1X4</strain>
    </source>
</reference>
<protein>
    <submittedName>
        <fullName evidence="7">NADPH:quinone reductase</fullName>
    </submittedName>
</protein>
<evidence type="ECO:0000256" key="4">
    <source>
        <dbReference type="ARBA" id="ARBA00022857"/>
    </source>
</evidence>
<dbReference type="CDD" id="cd05289">
    <property type="entry name" value="MDR_like_2"/>
    <property type="match status" value="1"/>
</dbReference>
<keyword evidence="3" id="KW-0963">Cytoplasm</keyword>
<evidence type="ECO:0000256" key="2">
    <source>
        <dbReference type="ARBA" id="ARBA00011881"/>
    </source>
</evidence>
<dbReference type="SMART" id="SM00829">
    <property type="entry name" value="PKS_ER"/>
    <property type="match status" value="1"/>
</dbReference>
<dbReference type="GO" id="GO:0003723">
    <property type="term" value="F:RNA binding"/>
    <property type="evidence" value="ECO:0007669"/>
    <property type="project" value="UniProtKB-KW"/>
</dbReference>
<dbReference type="STRING" id="652787.SAMN05216490_4118"/>
<organism evidence="7 8">
    <name type="scientific">Mucilaginibacter mallensis</name>
    <dbReference type="NCBI Taxonomy" id="652787"/>
    <lineage>
        <taxon>Bacteria</taxon>
        <taxon>Pseudomonadati</taxon>
        <taxon>Bacteroidota</taxon>
        <taxon>Sphingobacteriia</taxon>
        <taxon>Sphingobacteriales</taxon>
        <taxon>Sphingobacteriaceae</taxon>
        <taxon>Mucilaginibacter</taxon>
    </lineage>
</organism>
<keyword evidence="5" id="KW-0694">RNA-binding</keyword>
<dbReference type="EMBL" id="LT629740">
    <property type="protein sequence ID" value="SDT57477.1"/>
    <property type="molecule type" value="Genomic_DNA"/>
</dbReference>
<dbReference type="InterPro" id="IPR051603">
    <property type="entry name" value="Zinc-ADH_QOR/CCCR"/>
</dbReference>
<dbReference type="Gene3D" id="3.90.180.10">
    <property type="entry name" value="Medium-chain alcohol dehydrogenases, catalytic domain"/>
    <property type="match status" value="1"/>
</dbReference>
<dbReference type="AlphaFoldDB" id="A0A1H2BHC4"/>
<sequence>MNVIEYTAYGNSDVIKSGQVDKPEPKENEILIKVDATTVNPMDMKLRTGVLQEQIPLTFPYIPGLDVAGTIEAVGDKVNRLKVGDVVFATTFGGTYADYVVIKEEQATKIPNNVSTDEAASLAVPLVTAYTFLVENGKVKAGEKVLIHGAAGGVGVVMVQLAKALGAYIIGTASGKGLELAKSYGADEVIDYKEQDFTTLVKDVDLVIDLAGGETQLKSFGVIKSGGLLLSAVMPPSEDLAKQHNITAKFISSGPGYHKLEFGTKLVEEGKIKPQIAQILDLKDAARAQDMVSVGGLNGKVVLKVGA</sequence>
<evidence type="ECO:0000256" key="1">
    <source>
        <dbReference type="ARBA" id="ARBA00004496"/>
    </source>
</evidence>
<dbReference type="Proteomes" id="UP000199679">
    <property type="component" value="Chromosome I"/>
</dbReference>
<comment type="subcellular location">
    <subcellularLocation>
        <location evidence="1">Cytoplasm</location>
    </subcellularLocation>
</comment>
<name>A0A1H2BHC4_MUCMA</name>
<keyword evidence="4" id="KW-0521">NADP</keyword>
<dbReference type="InterPro" id="IPR036291">
    <property type="entry name" value="NAD(P)-bd_dom_sf"/>
</dbReference>
<keyword evidence="8" id="KW-1185">Reference proteome</keyword>
<accession>A0A1H2BHC4</accession>
<dbReference type="InterPro" id="IPR020843">
    <property type="entry name" value="ER"/>
</dbReference>
<evidence type="ECO:0000313" key="8">
    <source>
        <dbReference type="Proteomes" id="UP000199679"/>
    </source>
</evidence>
<feature type="domain" description="Enoyl reductase (ER)" evidence="6">
    <location>
        <begin position="10"/>
        <end position="303"/>
    </location>
</feature>
<dbReference type="SUPFAM" id="SSF51735">
    <property type="entry name" value="NAD(P)-binding Rossmann-fold domains"/>
    <property type="match status" value="1"/>
</dbReference>
<dbReference type="Gene3D" id="3.40.50.720">
    <property type="entry name" value="NAD(P)-binding Rossmann-like Domain"/>
    <property type="match status" value="1"/>
</dbReference>
<dbReference type="Pfam" id="PF08240">
    <property type="entry name" value="ADH_N"/>
    <property type="match status" value="1"/>
</dbReference>